<name>A0ABY7EAY1_MYAAR</name>
<sequence length="189" mass="21199">MALYLKSLTLLRLESESHPAWDTDTQSESILLSDTENLCQSRASIIICDTFYLAITFVDIFGDSYVSNVGSFWPFVLRSRLDPEDEILRDATANALPMKQSGSAPNDQSSSACARILMAYIMLYGFSCQSNPGQFSVQAVTFSHSYDVKIPDSNHNHDGLVCQCNLQVKVTNRGKKKRWSHSEQTMLQE</sequence>
<gene>
    <name evidence="1" type="ORF">MAR_021698</name>
</gene>
<organism evidence="1 2">
    <name type="scientific">Mya arenaria</name>
    <name type="common">Soft-shell clam</name>
    <dbReference type="NCBI Taxonomy" id="6604"/>
    <lineage>
        <taxon>Eukaryota</taxon>
        <taxon>Metazoa</taxon>
        <taxon>Spiralia</taxon>
        <taxon>Lophotrochozoa</taxon>
        <taxon>Mollusca</taxon>
        <taxon>Bivalvia</taxon>
        <taxon>Autobranchia</taxon>
        <taxon>Heteroconchia</taxon>
        <taxon>Euheterodonta</taxon>
        <taxon>Imparidentia</taxon>
        <taxon>Neoheterodontei</taxon>
        <taxon>Myida</taxon>
        <taxon>Myoidea</taxon>
        <taxon>Myidae</taxon>
        <taxon>Mya</taxon>
    </lineage>
</organism>
<evidence type="ECO:0000313" key="2">
    <source>
        <dbReference type="Proteomes" id="UP001164746"/>
    </source>
</evidence>
<proteinExistence type="predicted"/>
<dbReference type="Proteomes" id="UP001164746">
    <property type="component" value="Chromosome 5"/>
</dbReference>
<dbReference type="EMBL" id="CP111016">
    <property type="protein sequence ID" value="WAR06329.1"/>
    <property type="molecule type" value="Genomic_DNA"/>
</dbReference>
<reference evidence="1" key="1">
    <citation type="submission" date="2022-11" db="EMBL/GenBank/DDBJ databases">
        <title>Centuries of genome instability and evolution in soft-shell clam transmissible cancer (bioRxiv).</title>
        <authorList>
            <person name="Hart S.F.M."/>
            <person name="Yonemitsu M.A."/>
            <person name="Giersch R.M."/>
            <person name="Beal B.F."/>
            <person name="Arriagada G."/>
            <person name="Davis B.W."/>
            <person name="Ostrander E.A."/>
            <person name="Goff S.P."/>
            <person name="Metzger M.J."/>
        </authorList>
    </citation>
    <scope>NUCLEOTIDE SEQUENCE</scope>
    <source>
        <strain evidence="1">MELC-2E11</strain>
        <tissue evidence="1">Siphon/mantle</tissue>
    </source>
</reference>
<protein>
    <submittedName>
        <fullName evidence="1">Uncharacterized protein</fullName>
    </submittedName>
</protein>
<keyword evidence="2" id="KW-1185">Reference proteome</keyword>
<evidence type="ECO:0000313" key="1">
    <source>
        <dbReference type="EMBL" id="WAR06329.1"/>
    </source>
</evidence>
<accession>A0ABY7EAY1</accession>